<dbReference type="SUPFAM" id="SSF53474">
    <property type="entry name" value="alpha/beta-Hydrolases"/>
    <property type="match status" value="1"/>
</dbReference>
<dbReference type="InterPro" id="IPR050466">
    <property type="entry name" value="Carboxylest/Gibb_receptor"/>
</dbReference>
<name>A0A6A5MY42_LUPAL</name>
<dbReference type="OrthoDB" id="408631at2759"/>
<evidence type="ECO:0000313" key="2">
    <source>
        <dbReference type="EMBL" id="KAE9610711.1"/>
    </source>
</evidence>
<dbReference type="InterPro" id="IPR029058">
    <property type="entry name" value="AB_hydrolase_fold"/>
</dbReference>
<dbReference type="Proteomes" id="UP000447434">
    <property type="component" value="Chromosome 7"/>
</dbReference>
<dbReference type="PANTHER" id="PTHR23024:SF212">
    <property type="entry name" value="CARBOXYLESTERASE 9-RELATED"/>
    <property type="match status" value="1"/>
</dbReference>
<evidence type="ECO:0000313" key="3">
    <source>
        <dbReference type="Proteomes" id="UP000447434"/>
    </source>
</evidence>
<keyword evidence="3" id="KW-1185">Reference proteome</keyword>
<gene>
    <name evidence="2" type="ORF">Lalb_Chr07g0189501</name>
</gene>
<dbReference type="Pfam" id="PF07859">
    <property type="entry name" value="Abhydrolase_3"/>
    <property type="match status" value="1"/>
</dbReference>
<dbReference type="InterPro" id="IPR013094">
    <property type="entry name" value="AB_hydrolase_3"/>
</dbReference>
<dbReference type="GO" id="GO:0016787">
    <property type="term" value="F:hydrolase activity"/>
    <property type="evidence" value="ECO:0007669"/>
    <property type="project" value="InterPro"/>
</dbReference>
<sequence length="318" mass="35582">MSKFDPYSHLGVSLNPDGTLTRTIHCPVTEANPEPSPGNPTVSKDLTLDQEKQTWLRIFRPTKLPSNDNTVARLPILIYFHTGGWAIHSPSDFPIHAKCSQISSDIPAIVVSVAYRHAPESRLPAQYHDARDAILWVKKQMNEPNGEQWVKDYGDPSRCYLFGCGCGGNIAFNTAMQVADLDLEPLRISGVILNQPMFGGEKRTSSELRFATDQILPLPVVDLMWELVLPKETDRDHRYCNPMVKGPHLDMVKKLKRVLVIGYGGDILVDRQQDLVTMLVKCGVQVEARFDPVGFHNIDMVDPSRASAVINIVKEFIL</sequence>
<dbReference type="PANTHER" id="PTHR23024">
    <property type="entry name" value="ARYLACETAMIDE DEACETYLASE"/>
    <property type="match status" value="1"/>
</dbReference>
<dbReference type="AlphaFoldDB" id="A0A6A5MY42"/>
<comment type="similarity">
    <text evidence="1">Belongs to the 'GDXG' lipolytic enzyme family.</text>
</comment>
<accession>A0A6A5MY42</accession>
<proteinExistence type="inferred from homology"/>
<comment type="caution">
    <text evidence="2">The sequence shown here is derived from an EMBL/GenBank/DDBJ whole genome shotgun (WGS) entry which is preliminary data.</text>
</comment>
<organism evidence="2 3">
    <name type="scientific">Lupinus albus</name>
    <name type="common">White lupine</name>
    <name type="synonym">Lupinus termis</name>
    <dbReference type="NCBI Taxonomy" id="3870"/>
    <lineage>
        <taxon>Eukaryota</taxon>
        <taxon>Viridiplantae</taxon>
        <taxon>Streptophyta</taxon>
        <taxon>Embryophyta</taxon>
        <taxon>Tracheophyta</taxon>
        <taxon>Spermatophyta</taxon>
        <taxon>Magnoliopsida</taxon>
        <taxon>eudicotyledons</taxon>
        <taxon>Gunneridae</taxon>
        <taxon>Pentapetalae</taxon>
        <taxon>rosids</taxon>
        <taxon>fabids</taxon>
        <taxon>Fabales</taxon>
        <taxon>Fabaceae</taxon>
        <taxon>Papilionoideae</taxon>
        <taxon>50 kb inversion clade</taxon>
        <taxon>genistoids sensu lato</taxon>
        <taxon>core genistoids</taxon>
        <taxon>Genisteae</taxon>
        <taxon>Lupinus</taxon>
    </lineage>
</organism>
<dbReference type="EMBL" id="WOCE01000007">
    <property type="protein sequence ID" value="KAE9610711.1"/>
    <property type="molecule type" value="Genomic_DNA"/>
</dbReference>
<reference evidence="3" key="1">
    <citation type="journal article" date="2020" name="Nat. Commun.">
        <title>Genome sequence of the cluster root forming white lupin.</title>
        <authorList>
            <person name="Hufnagel B."/>
            <person name="Marques A."/>
            <person name="Soriano A."/>
            <person name="Marques L."/>
            <person name="Divol F."/>
            <person name="Doumas P."/>
            <person name="Sallet E."/>
            <person name="Mancinotti D."/>
            <person name="Carrere S."/>
            <person name="Marande W."/>
            <person name="Arribat S."/>
            <person name="Keller J."/>
            <person name="Huneau C."/>
            <person name="Blein T."/>
            <person name="Aime D."/>
            <person name="Laguerre M."/>
            <person name="Taylor J."/>
            <person name="Schubert V."/>
            <person name="Nelson M."/>
            <person name="Geu-Flores F."/>
            <person name="Crespi M."/>
            <person name="Gallardo-Guerrero K."/>
            <person name="Delaux P.-M."/>
            <person name="Salse J."/>
            <person name="Berges H."/>
            <person name="Guyot R."/>
            <person name="Gouzy J."/>
            <person name="Peret B."/>
        </authorList>
    </citation>
    <scope>NUCLEOTIDE SEQUENCE [LARGE SCALE GENOMIC DNA]</scope>
    <source>
        <strain evidence="3">cv. Amiga</strain>
    </source>
</reference>
<evidence type="ECO:0000256" key="1">
    <source>
        <dbReference type="ARBA" id="ARBA00010515"/>
    </source>
</evidence>
<dbReference type="Gene3D" id="3.40.50.1820">
    <property type="entry name" value="alpha/beta hydrolase"/>
    <property type="match status" value="1"/>
</dbReference>
<protein>
    <submittedName>
        <fullName evidence="2">Putative carboxylesterase</fullName>
    </submittedName>
</protein>